<organism evidence="1 2">
    <name type="scientific">Stackebrandtia endophytica</name>
    <dbReference type="NCBI Taxonomy" id="1496996"/>
    <lineage>
        <taxon>Bacteria</taxon>
        <taxon>Bacillati</taxon>
        <taxon>Actinomycetota</taxon>
        <taxon>Actinomycetes</taxon>
        <taxon>Glycomycetales</taxon>
        <taxon>Glycomycetaceae</taxon>
        <taxon>Stackebrandtia</taxon>
    </lineage>
</organism>
<accession>A0A543AW65</accession>
<comment type="caution">
    <text evidence="1">The sequence shown here is derived from an EMBL/GenBank/DDBJ whole genome shotgun (WGS) entry which is preliminary data.</text>
</comment>
<dbReference type="InterPro" id="IPR048142">
    <property type="entry name" value="QRL_CxxC_CxxC"/>
</dbReference>
<name>A0A543AW65_9ACTN</name>
<keyword evidence="2" id="KW-1185">Reference proteome</keyword>
<dbReference type="AlphaFoldDB" id="A0A543AW65"/>
<sequence>MARFDDPTGDTYGLPTYPWRSAPPGLVTRRQLRAAGLAPGGHDPVAQVMWKGVGGHRVAHLYSLALAVPKREATPAVQAAVEKALAARRTCPTCGITRAYYIRTSLGECNQCAEPSLYTGAAV</sequence>
<evidence type="ECO:0000313" key="2">
    <source>
        <dbReference type="Proteomes" id="UP000317043"/>
    </source>
</evidence>
<evidence type="ECO:0000313" key="1">
    <source>
        <dbReference type="EMBL" id="TQL76825.1"/>
    </source>
</evidence>
<dbReference type="InParanoid" id="A0A543AW65"/>
<gene>
    <name evidence="1" type="ORF">FB566_2365</name>
</gene>
<dbReference type="EMBL" id="VFOW01000001">
    <property type="protein sequence ID" value="TQL76825.1"/>
    <property type="molecule type" value="Genomic_DNA"/>
</dbReference>
<protein>
    <submittedName>
        <fullName evidence="1">Uncharacterized protein</fullName>
    </submittedName>
</protein>
<dbReference type="NCBIfam" id="NF041638">
    <property type="entry name" value="QRL_CxxC_CxxC"/>
    <property type="match status" value="1"/>
</dbReference>
<proteinExistence type="predicted"/>
<dbReference type="Proteomes" id="UP000317043">
    <property type="component" value="Unassembled WGS sequence"/>
</dbReference>
<reference evidence="1 2" key="1">
    <citation type="submission" date="2019-06" db="EMBL/GenBank/DDBJ databases">
        <title>Sequencing the genomes of 1000 actinobacteria strains.</title>
        <authorList>
            <person name="Klenk H.-P."/>
        </authorList>
    </citation>
    <scope>NUCLEOTIDE SEQUENCE [LARGE SCALE GENOMIC DNA]</scope>
    <source>
        <strain evidence="1 2">DSM 45928</strain>
    </source>
</reference>